<feature type="region of interest" description="Disordered" evidence="1">
    <location>
        <begin position="30"/>
        <end position="162"/>
    </location>
</feature>
<dbReference type="PANTHER" id="PTHR14312">
    <property type="entry name" value="CREB/ATF BZIP TRANSCRIPTION FACTOR"/>
    <property type="match status" value="1"/>
</dbReference>
<dbReference type="GO" id="GO:0003700">
    <property type="term" value="F:DNA-binding transcription factor activity"/>
    <property type="evidence" value="ECO:0007669"/>
    <property type="project" value="InterPro"/>
</dbReference>
<keyword evidence="4" id="KW-1185">Reference proteome</keyword>
<dbReference type="PANTHER" id="PTHR14312:SF7">
    <property type="entry name" value="BASIC-LEUCINE ZIPPER TRANSCRIPTION FACTOR B-RELATED"/>
    <property type="match status" value="1"/>
</dbReference>
<dbReference type="OrthoDB" id="19142at2759"/>
<evidence type="ECO:0000313" key="3">
    <source>
        <dbReference type="EMBL" id="KAF2069767.1"/>
    </source>
</evidence>
<accession>A0A8J4V0W8</accession>
<dbReference type="Proteomes" id="UP000695562">
    <property type="component" value="Unassembled WGS sequence"/>
</dbReference>
<dbReference type="EMBL" id="AJWJ01000598">
    <property type="protein sequence ID" value="KAF2069767.1"/>
    <property type="molecule type" value="Genomic_DNA"/>
</dbReference>
<organism evidence="3 4">
    <name type="scientific">Polysphondylium violaceum</name>
    <dbReference type="NCBI Taxonomy" id="133409"/>
    <lineage>
        <taxon>Eukaryota</taxon>
        <taxon>Amoebozoa</taxon>
        <taxon>Evosea</taxon>
        <taxon>Eumycetozoa</taxon>
        <taxon>Dictyostelia</taxon>
        <taxon>Dictyosteliales</taxon>
        <taxon>Dictyosteliaceae</taxon>
        <taxon>Polysphondylium</taxon>
    </lineage>
</organism>
<proteinExistence type="predicted"/>
<dbReference type="Pfam" id="PF00170">
    <property type="entry name" value="bZIP_1"/>
    <property type="match status" value="1"/>
</dbReference>
<feature type="compositionally biased region" description="Low complexity" evidence="1">
    <location>
        <begin position="35"/>
        <end position="50"/>
    </location>
</feature>
<evidence type="ECO:0000256" key="1">
    <source>
        <dbReference type="SAM" id="MobiDB-lite"/>
    </source>
</evidence>
<feature type="compositionally biased region" description="Low complexity" evidence="1">
    <location>
        <begin position="705"/>
        <end position="741"/>
    </location>
</feature>
<feature type="region of interest" description="Disordered" evidence="1">
    <location>
        <begin position="573"/>
        <end position="657"/>
    </location>
</feature>
<gene>
    <name evidence="3" type="ORF">CYY_008919</name>
</gene>
<dbReference type="SMART" id="SM00338">
    <property type="entry name" value="BRLZ"/>
    <property type="match status" value="1"/>
</dbReference>
<dbReference type="SUPFAM" id="SSF57959">
    <property type="entry name" value="Leucine zipper domain"/>
    <property type="match status" value="1"/>
</dbReference>
<protein>
    <recommendedName>
        <fullName evidence="2">BZIP domain-containing protein</fullName>
    </recommendedName>
</protein>
<dbReference type="InterPro" id="IPR004827">
    <property type="entry name" value="bZIP"/>
</dbReference>
<feature type="compositionally biased region" description="Low complexity" evidence="1">
    <location>
        <begin position="76"/>
        <end position="110"/>
    </location>
</feature>
<dbReference type="GO" id="GO:0043565">
    <property type="term" value="F:sequence-specific DNA binding"/>
    <property type="evidence" value="ECO:0007669"/>
    <property type="project" value="TreeGrafter"/>
</dbReference>
<reference evidence="3" key="1">
    <citation type="submission" date="2020-01" db="EMBL/GenBank/DDBJ databases">
        <title>Development of genomics and gene disruption for Polysphondylium violaceum indicates a role for the polyketide synthase stlB in stalk morphogenesis.</title>
        <authorList>
            <person name="Narita B."/>
            <person name="Kawabe Y."/>
            <person name="Kin K."/>
            <person name="Saito T."/>
            <person name="Gibbs R."/>
            <person name="Kuspa A."/>
            <person name="Muzny D."/>
            <person name="Queller D."/>
            <person name="Richards S."/>
            <person name="Strassman J."/>
            <person name="Sucgang R."/>
            <person name="Worley K."/>
            <person name="Schaap P."/>
        </authorList>
    </citation>
    <scope>NUCLEOTIDE SEQUENCE</scope>
    <source>
        <strain evidence="3">QSvi11</strain>
    </source>
</reference>
<feature type="domain" description="BZIP" evidence="2">
    <location>
        <begin position="143"/>
        <end position="192"/>
    </location>
</feature>
<dbReference type="AlphaFoldDB" id="A0A8J4V0W8"/>
<evidence type="ECO:0000259" key="2">
    <source>
        <dbReference type="PROSITE" id="PS50217"/>
    </source>
</evidence>
<dbReference type="InterPro" id="IPR046347">
    <property type="entry name" value="bZIP_sf"/>
</dbReference>
<dbReference type="PROSITE" id="PS50217">
    <property type="entry name" value="BZIP"/>
    <property type="match status" value="1"/>
</dbReference>
<dbReference type="CDD" id="cd14686">
    <property type="entry name" value="bZIP"/>
    <property type="match status" value="1"/>
</dbReference>
<evidence type="ECO:0000313" key="4">
    <source>
        <dbReference type="Proteomes" id="UP000695562"/>
    </source>
</evidence>
<dbReference type="GO" id="GO:0005634">
    <property type="term" value="C:nucleus"/>
    <property type="evidence" value="ECO:0007669"/>
    <property type="project" value="TreeGrafter"/>
</dbReference>
<name>A0A8J4V0W8_9MYCE</name>
<feature type="region of interest" description="Disordered" evidence="1">
    <location>
        <begin position="703"/>
        <end position="741"/>
    </location>
</feature>
<comment type="caution">
    <text evidence="3">The sequence shown here is derived from an EMBL/GenBank/DDBJ whole genome shotgun (WGS) entry which is preliminary data.</text>
</comment>
<dbReference type="Gene3D" id="1.20.5.170">
    <property type="match status" value="1"/>
</dbReference>
<sequence length="751" mass="85539">MNCNNTNNVDNSSLYHQEGCIDNLCNLDNKEDPHSSSSPSLPSASPFSSPTNPLLSQQQQQQQHHHYSNSSPLNTPPIGSTTPSSTSSTTTMIPPLNNNNNSTTTTTTTKKLPKAKKEKEQPMMMPTPSSDFNDYDDDDENPNDKQKARRTNQNIASRNYRQRKKVYIKEMEDKISQLTLENDTLKKDLHKVGNNPMEILRFSREMVLLTTEIRKLVVQIDRALRNNESDAAIKSLLNLWHNTMDLASSANEKEIERFVHPFTQAKLAIMGYKPHSNPWTDFVKSPKQTDWWKKFAEKVGLTNEQVDYVTQLWSRFTDDEKVMKKELDELDIYVKNFFLTKVVVLPDNNKLLDVISSGMPVPESLEHEILQTSEMLEFIYNLEKLKQNFLKMNRCVWHTGRQMSKYLTVRQEAMLLVLVHSNTKYIHTNMEMATNLWNQLNQVSPITKPLLVGGLNNPYNTKDIKDDPLTPALVQHHQQLQLSHTQQTTPLPTFPIKPLNKAVSNNDPDLFFGTIPVSQVPLSYQQNSNMSSLTENLRNFQQQQQQLQQQQQQQLQQHLLQQQQIQQQQAQQHMQHIQQQQPIQTNNPNTSTNNNTQSNNYFTNSNPIQSPNNNNNITNLTTATTTNNTTTTTTNATTSTSTSHHNNTTSNTTTPTSVPDLSNSYDFMFSSTFNSNLNYTDLTTGEGDRNIFNNHNGVVGTPIMNNNSNQNNSNGSINNIISNSPTLPSSSSQSSQNNENSYQFHYYQPIQ</sequence>